<evidence type="ECO:0000313" key="2">
    <source>
        <dbReference type="EMBL" id="KCZ79067.1"/>
    </source>
</evidence>
<accession>A0A059EW50</accession>
<dbReference type="AlphaFoldDB" id="A0A059EW50"/>
<feature type="chain" id="PRO_5001576662" evidence="1">
    <location>
        <begin position="18"/>
        <end position="569"/>
    </location>
</feature>
<dbReference type="Proteomes" id="UP000030655">
    <property type="component" value="Unassembled WGS sequence"/>
</dbReference>
<protein>
    <submittedName>
        <fullName evidence="2">Uncharacterized protein</fullName>
    </submittedName>
</protein>
<sequence length="569" mass="67898">MKIFFITLILTFYKCGSDNSQITSSLSNKEDIFSYESNERQFVKDIGSKLDKIFTESVELYKIFRDSTLHIRFIKTQQSYVCFDAIPLVNIKLELSFSDVNEIENWQRVFNEEFIQKMLIVFDTDFINKIDRIISTVKIKNSVNMTRRYCFSMSQNTIKNLKNDFRSLNERLKDKHEFYLDHKKCRKCSTKYDKKITNKFKYVIIELYYILSSYCELKLMTSQYEIYLDLIEYFAFRTDYSDEPDCYKKNIMTKIKIFENLKSEFIDKTEKFIKGKNLLGNREIFISKNKNLIIFGLSELSNEEEVEDSFFSIYNFDFTIDIELSILYLDIFLIACQLQSELKDFFAKGKQNNDSFYDEIFNEYIFLINNEIDEFYTFELIYKKFNIVYVSLLHYIKIYNERLKSCSDLVNSYLKTYMDTDFQQSLVEAADTFKNLNCSFEVINTYKETIISLIFQHLSKNDQCSAADKGLKLIIFDKGGEYLKIFIFKYFYDKVLEEINFSNKNNTRLEDFSAIVLNDTLNQKISEYNSLYNQFTEDLKDVLSTGFESFELEIRIIMQRKVKELLNKA</sequence>
<reference evidence="2 3" key="2">
    <citation type="submission" date="2014-03" db="EMBL/GenBank/DDBJ databases">
        <title>The Genome Sequence of Anncaliia algerae insect isolate PRA339.</title>
        <authorList>
            <consortium name="The Broad Institute Genome Sequencing Platform"/>
            <consortium name="The Broad Institute Genome Sequencing Center for Infectious Disease"/>
            <person name="Cuomo C."/>
            <person name="Becnel J."/>
            <person name="Sanscrainte N."/>
            <person name="Walker B."/>
            <person name="Young S.K."/>
            <person name="Zeng Q."/>
            <person name="Gargeya S."/>
            <person name="Fitzgerald M."/>
            <person name="Haas B."/>
            <person name="Abouelleil A."/>
            <person name="Alvarado L."/>
            <person name="Arachchi H.M."/>
            <person name="Berlin A.M."/>
            <person name="Chapman S.B."/>
            <person name="Dewar J."/>
            <person name="Goldberg J."/>
            <person name="Griggs A."/>
            <person name="Gujja S."/>
            <person name="Hansen M."/>
            <person name="Howarth C."/>
            <person name="Imamovic A."/>
            <person name="Larimer J."/>
            <person name="McCowan C."/>
            <person name="Murphy C."/>
            <person name="Neiman D."/>
            <person name="Pearson M."/>
            <person name="Priest M."/>
            <person name="Roberts A."/>
            <person name="Saif S."/>
            <person name="Shea T."/>
            <person name="Sisk P."/>
            <person name="Sykes S."/>
            <person name="Wortman J."/>
            <person name="Nusbaum C."/>
            <person name="Birren B."/>
        </authorList>
    </citation>
    <scope>NUCLEOTIDE SEQUENCE [LARGE SCALE GENOMIC DNA]</scope>
    <source>
        <strain evidence="2 3">PRA339</strain>
    </source>
</reference>
<gene>
    <name evidence="2" type="ORF">H312_03550</name>
</gene>
<dbReference type="HOGENOM" id="CLU_478933_0_0_1"/>
<dbReference type="EMBL" id="KK365398">
    <property type="protein sequence ID" value="KCZ79067.1"/>
    <property type="molecule type" value="Genomic_DNA"/>
</dbReference>
<dbReference type="VEuPathDB" id="MicrosporidiaDB:H312_03550"/>
<keyword evidence="3" id="KW-1185">Reference proteome</keyword>
<proteinExistence type="predicted"/>
<reference evidence="3" key="1">
    <citation type="submission" date="2013-02" db="EMBL/GenBank/DDBJ databases">
        <authorList>
            <consortium name="The Broad Institute Genome Sequencing Platform"/>
            <person name="Cuomo C."/>
            <person name="Becnel J."/>
            <person name="Sanscrainte N."/>
            <person name="Walker B."/>
            <person name="Young S.K."/>
            <person name="Zeng Q."/>
            <person name="Gargeya S."/>
            <person name="Fitzgerald M."/>
            <person name="Haas B."/>
            <person name="Abouelleil A."/>
            <person name="Alvarado L."/>
            <person name="Arachchi H.M."/>
            <person name="Berlin A.M."/>
            <person name="Chapman S.B."/>
            <person name="Dewar J."/>
            <person name="Goldberg J."/>
            <person name="Griggs A."/>
            <person name="Gujja S."/>
            <person name="Hansen M."/>
            <person name="Howarth C."/>
            <person name="Imamovic A."/>
            <person name="Larimer J."/>
            <person name="McCowan C."/>
            <person name="Murphy C."/>
            <person name="Neiman D."/>
            <person name="Pearson M."/>
            <person name="Priest M."/>
            <person name="Roberts A."/>
            <person name="Saif S."/>
            <person name="Shea T."/>
            <person name="Sisk P."/>
            <person name="Sykes S."/>
            <person name="Wortman J."/>
            <person name="Nusbaum C."/>
            <person name="Birren B."/>
        </authorList>
    </citation>
    <scope>NUCLEOTIDE SEQUENCE [LARGE SCALE GENOMIC DNA]</scope>
    <source>
        <strain evidence="3">PRA339</strain>
    </source>
</reference>
<dbReference type="OrthoDB" id="10380332at2759"/>
<feature type="non-terminal residue" evidence="2">
    <location>
        <position position="1"/>
    </location>
</feature>
<feature type="signal peptide" evidence="1">
    <location>
        <begin position="1"/>
        <end position="17"/>
    </location>
</feature>
<evidence type="ECO:0000256" key="1">
    <source>
        <dbReference type="SAM" id="SignalP"/>
    </source>
</evidence>
<evidence type="ECO:0000313" key="3">
    <source>
        <dbReference type="Proteomes" id="UP000030655"/>
    </source>
</evidence>
<organism evidence="2 3">
    <name type="scientific">Anncaliia algerae PRA339</name>
    <dbReference type="NCBI Taxonomy" id="1288291"/>
    <lineage>
        <taxon>Eukaryota</taxon>
        <taxon>Fungi</taxon>
        <taxon>Fungi incertae sedis</taxon>
        <taxon>Microsporidia</taxon>
        <taxon>Tubulinosematoidea</taxon>
        <taxon>Tubulinosematidae</taxon>
        <taxon>Anncaliia</taxon>
    </lineage>
</organism>
<keyword evidence="1" id="KW-0732">Signal</keyword>
<name>A0A059EW50_9MICR</name>